<dbReference type="EMBL" id="CP115165">
    <property type="protein sequence ID" value="WDA59262.1"/>
    <property type="molecule type" value="Genomic_DNA"/>
</dbReference>
<keyword evidence="3" id="KW-1185">Reference proteome</keyword>
<keyword evidence="1" id="KW-0472">Membrane</keyword>
<evidence type="ECO:0000313" key="2">
    <source>
        <dbReference type="EMBL" id="WDA59262.1"/>
    </source>
</evidence>
<protein>
    <submittedName>
        <fullName evidence="2">Uncharacterized protein</fullName>
    </submittedName>
</protein>
<dbReference type="Proteomes" id="UP001217044">
    <property type="component" value="Chromosome"/>
</dbReference>
<dbReference type="RefSeq" id="WP_273989672.1">
    <property type="nucleotide sequence ID" value="NZ_BAABQT010000006.1"/>
</dbReference>
<evidence type="ECO:0000313" key="3">
    <source>
        <dbReference type="Proteomes" id="UP001217044"/>
    </source>
</evidence>
<feature type="transmembrane region" description="Helical" evidence="1">
    <location>
        <begin position="274"/>
        <end position="297"/>
    </location>
</feature>
<organism evidence="2 3">
    <name type="scientific">Deinococcus aquaticus</name>
    <dbReference type="NCBI Taxonomy" id="328692"/>
    <lineage>
        <taxon>Bacteria</taxon>
        <taxon>Thermotogati</taxon>
        <taxon>Deinococcota</taxon>
        <taxon>Deinococci</taxon>
        <taxon>Deinococcales</taxon>
        <taxon>Deinococcaceae</taxon>
        <taxon>Deinococcus</taxon>
    </lineage>
</organism>
<reference evidence="2 3" key="1">
    <citation type="submission" date="2022-12" db="EMBL/GenBank/DDBJ databases">
        <title>Genome Sequence of Deinococcus aquaticus Type Strain PB314.</title>
        <authorList>
            <person name="Albert C."/>
            <person name="Hill J."/>
            <person name="Boren L."/>
            <person name="Scholz-Ng S."/>
            <person name="Fatema N."/>
            <person name="Grosso R."/>
            <person name="Soboslay E."/>
            <person name="Tuohy J."/>
        </authorList>
    </citation>
    <scope>NUCLEOTIDE SEQUENCE [LARGE SCALE GENOMIC DNA]</scope>
    <source>
        <strain evidence="2 3">PB-314</strain>
    </source>
</reference>
<name>A0ABY7V261_9DEIO</name>
<evidence type="ECO:0000256" key="1">
    <source>
        <dbReference type="SAM" id="Phobius"/>
    </source>
</evidence>
<sequence>MAAPEPTVTTVDLRTDVPAGWILAGLSEPKFDGVNYYRVPQADRSTLTFTLDAAQFVELEYQLYSPVMAVTATAVLDGQPLGRRTFPAGKFELPERTGAFVNRGVHKLTMTYLCDHKPCTVPVSQYWTQVRMVQPMPATARQGVGLHTERLVLNAPGTPLTVSGTGPLQFDGVNFLRRVTDRDIQLAWPEGKLLNASLYVYAPQPFRVTTRVQGQVVDVQRGSKLKGVSPALSLTRFPDARSLTVTVECLGSTVTRGCAYVYFPQVTMDTTAPVTVPVLGGAALAVVMGVAALWRLLAPVRA</sequence>
<proteinExistence type="predicted"/>
<keyword evidence="1" id="KW-1133">Transmembrane helix</keyword>
<keyword evidence="1" id="KW-0812">Transmembrane</keyword>
<accession>A0ABY7V261</accession>
<gene>
    <name evidence="2" type="ORF">M8445_03340</name>
</gene>